<feature type="compositionally biased region" description="Polar residues" evidence="1">
    <location>
        <begin position="114"/>
        <end position="135"/>
    </location>
</feature>
<proteinExistence type="predicted"/>
<evidence type="ECO:0000313" key="2">
    <source>
        <dbReference type="EMBL" id="CAF3641427.1"/>
    </source>
</evidence>
<feature type="compositionally biased region" description="Low complexity" evidence="1">
    <location>
        <begin position="65"/>
        <end position="86"/>
    </location>
</feature>
<dbReference type="Pfam" id="PF14750">
    <property type="entry name" value="INTS2"/>
    <property type="match status" value="1"/>
</dbReference>
<organism evidence="2 3">
    <name type="scientific">Rotaria sordida</name>
    <dbReference type="NCBI Taxonomy" id="392033"/>
    <lineage>
        <taxon>Eukaryota</taxon>
        <taxon>Metazoa</taxon>
        <taxon>Spiralia</taxon>
        <taxon>Gnathifera</taxon>
        <taxon>Rotifera</taxon>
        <taxon>Eurotatoria</taxon>
        <taxon>Bdelloidea</taxon>
        <taxon>Philodinida</taxon>
        <taxon>Philodinidae</taxon>
        <taxon>Rotaria</taxon>
    </lineage>
</organism>
<dbReference type="InterPro" id="IPR029321">
    <property type="entry name" value="INTS2"/>
</dbReference>
<feature type="compositionally biased region" description="Low complexity" evidence="1">
    <location>
        <begin position="33"/>
        <end position="54"/>
    </location>
</feature>
<reference evidence="2" key="1">
    <citation type="submission" date="2021-02" db="EMBL/GenBank/DDBJ databases">
        <authorList>
            <person name="Nowell W R."/>
        </authorList>
    </citation>
    <scope>NUCLEOTIDE SEQUENCE</scope>
</reference>
<dbReference type="GO" id="GO:0034472">
    <property type="term" value="P:snRNA 3'-end processing"/>
    <property type="evidence" value="ECO:0007669"/>
    <property type="project" value="TreeGrafter"/>
</dbReference>
<dbReference type="PANTHER" id="PTHR28608">
    <property type="entry name" value="INTEGRATOR COMPLEX SUBUNIT 2"/>
    <property type="match status" value="1"/>
</dbReference>
<protein>
    <submittedName>
        <fullName evidence="2">Uncharacterized protein</fullName>
    </submittedName>
</protein>
<feature type="region of interest" description="Disordered" evidence="1">
    <location>
        <begin position="1"/>
        <end position="135"/>
    </location>
</feature>
<dbReference type="GO" id="GO:0032039">
    <property type="term" value="C:integrator complex"/>
    <property type="evidence" value="ECO:0007669"/>
    <property type="project" value="InterPro"/>
</dbReference>
<dbReference type="PANTHER" id="PTHR28608:SF1">
    <property type="entry name" value="INTEGRATOR COMPLEX SUBUNIT 2"/>
    <property type="match status" value="1"/>
</dbReference>
<comment type="caution">
    <text evidence="2">The sequence shown here is derived from an EMBL/GenBank/DDBJ whole genome shotgun (WGS) entry which is preliminary data.</text>
</comment>
<sequence>MADAKIDMTLDDIIKKSRNGPGGNRRGRGRGGNINQRRGGGRISKNNTNNNRGRGNFRRGGGGRNSFNQRNNNRSNNFRQQRGRGNTIPGFNRRNIGGDKPTATYNPLSRDDNPATSKQQQQQQNHPTLRKQQGSIFNKIHTNPNVSALRRRMVAAQRALNRATKTLATLPRIKQQRQRFLQQPPKFRNIITRAKVGGIPVRKRLTNARKPIGRGGARHINLQKTKKKRKEMFDDINLVRLLSSSKPIDIANNLTDEQIRLILPSLIWLGLQQCPKNHRLTISAQLLQIISRFHDMDSIIELFEIDFHTLNTEIKRLQKIKQKIVEGGQQNSNVLINQEIITFEQTTARDRCRIVAQILFDNYEKDQQLITNLLDEPNHVRIVGDVICVLVLHLSHSFKFDILISNLLYSKYAYEYLIRLILNIPTLKLTLIELIVRCSHNDNIRYRILHTFIKLYPIHKLRLLRLCHQRQTLLPLILDLLDNSTVNILLLILSNSKQRIWFKKYQTSELVHNLIKKLFELYQQKQCSIHSIFKITAILYVHCNVKFSSDEVQQLLDLLLLPTTNVTLGLCFLFMIPSLVERNEQTIIEWLKPTMSSLSTDDKLLMIGLFCMTNYNEPLNALVSSTLDFPCRIDPGPFHHSRLLLIQRVFTNDLLVQRFATIQITPNLNANITVKHIPAHFICYLLSKGLCNQHHVQMSSWVWSQILQCTTPIHSIMLTLINELVITIVDSRYIWHLKSIDTQIIYDYLRSSENHIPTKMLILLYLLTLNDQAIGDMANRYHQSTRKLFDLLPLPHLVEQLTTKDYDAIAPQLGRLMMEQLPQVFLADHALYLETDSQLLSLRHVYKTNRIENLTDQLKIALLNGISRKKADKWRRRWFRVYAFRGQLLTLKTAQILLDNNQLTYDDLCADPHCLLRFPLQLYNYPSIIQIILFIMREILIASRHYFERIIKAKQQQQPLQQTDMICIQDVKSKQLQETLIHTQEALVIQILLDVLHQYKKTACLPAYRELQGVICSFIHQMFITNPVLAKLVHFQGYPSDQIKPLIYSVPSMHICLDFIPQMLASSELDTQIFGFELLTDLSSFYPIRTALLVVKLALQVYATLLRVLSNDDRLRFFSRTYKFLTHMSSIFPPLTQNSIYVLQQAIRACSLSPSNLPQLQWTSDSLGRPRRIDI</sequence>
<dbReference type="EMBL" id="CAJOBD010000307">
    <property type="protein sequence ID" value="CAF3641427.1"/>
    <property type="molecule type" value="Genomic_DNA"/>
</dbReference>
<feature type="compositionally biased region" description="Basic and acidic residues" evidence="1">
    <location>
        <begin position="1"/>
        <end position="15"/>
    </location>
</feature>
<accession>A0A818QXT3</accession>
<dbReference type="Proteomes" id="UP000663836">
    <property type="component" value="Unassembled WGS sequence"/>
</dbReference>
<evidence type="ECO:0000256" key="1">
    <source>
        <dbReference type="SAM" id="MobiDB-lite"/>
    </source>
</evidence>
<dbReference type="AlphaFoldDB" id="A0A818QXT3"/>
<gene>
    <name evidence="2" type="ORF">JBS370_LOCUS5830</name>
</gene>
<evidence type="ECO:0000313" key="3">
    <source>
        <dbReference type="Proteomes" id="UP000663836"/>
    </source>
</evidence>
<name>A0A818QXT3_9BILA</name>